<dbReference type="PANTHER" id="PTHR40628:SF1">
    <property type="entry name" value="CHROMO DOMAIN-CONTAINING PROTEIN"/>
    <property type="match status" value="1"/>
</dbReference>
<dbReference type="AlphaFoldDB" id="B6QJZ8"/>
<feature type="region of interest" description="Disordered" evidence="1">
    <location>
        <begin position="1"/>
        <end position="34"/>
    </location>
</feature>
<evidence type="ECO:0000256" key="1">
    <source>
        <dbReference type="SAM" id="MobiDB-lite"/>
    </source>
</evidence>
<name>B6QJZ8_TALMQ</name>
<organism evidence="2 3">
    <name type="scientific">Talaromyces marneffei (strain ATCC 18224 / CBS 334.59 / QM 7333)</name>
    <name type="common">Penicillium marneffei</name>
    <dbReference type="NCBI Taxonomy" id="441960"/>
    <lineage>
        <taxon>Eukaryota</taxon>
        <taxon>Fungi</taxon>
        <taxon>Dikarya</taxon>
        <taxon>Ascomycota</taxon>
        <taxon>Pezizomycotina</taxon>
        <taxon>Eurotiomycetes</taxon>
        <taxon>Eurotiomycetidae</taxon>
        <taxon>Eurotiales</taxon>
        <taxon>Trichocomaceae</taxon>
        <taxon>Talaromyces</taxon>
        <taxon>Talaromyces sect. Talaromyces</taxon>
    </lineage>
</organism>
<reference evidence="3" key="1">
    <citation type="journal article" date="2015" name="Genome Announc.">
        <title>Genome sequence of the AIDS-associated pathogen Penicillium marneffei (ATCC18224) and its near taxonomic relative Talaromyces stipitatus (ATCC10500).</title>
        <authorList>
            <person name="Nierman W.C."/>
            <person name="Fedorova-Abrams N.D."/>
            <person name="Andrianopoulos A."/>
        </authorList>
    </citation>
    <scope>NUCLEOTIDE SEQUENCE [LARGE SCALE GENOMIC DNA]</scope>
    <source>
        <strain evidence="3">ATCC 18224 / CBS 334.59 / QM 7333</strain>
    </source>
</reference>
<dbReference type="OrthoDB" id="4232400at2759"/>
<evidence type="ECO:0000313" key="2">
    <source>
        <dbReference type="EMBL" id="EEA23556.1"/>
    </source>
</evidence>
<dbReference type="HOGENOM" id="CLU_1555771_0_0_1"/>
<protein>
    <submittedName>
        <fullName evidence="2">Uncharacterized protein</fullName>
    </submittedName>
</protein>
<accession>B6QJZ8</accession>
<dbReference type="PhylomeDB" id="B6QJZ8"/>
<feature type="compositionally biased region" description="Basic and acidic residues" evidence="1">
    <location>
        <begin position="20"/>
        <end position="34"/>
    </location>
</feature>
<keyword evidence="3" id="KW-1185">Reference proteome</keyword>
<dbReference type="Proteomes" id="UP000001294">
    <property type="component" value="Unassembled WGS sequence"/>
</dbReference>
<proteinExistence type="predicted"/>
<feature type="compositionally biased region" description="Basic and acidic residues" evidence="1">
    <location>
        <begin position="1"/>
        <end position="13"/>
    </location>
</feature>
<sequence>MGEIGAHYKDLKAYRKRKREGKDTKTNNKKKRTDEPRRRRCWDWMITTGNCHYAKNRSSFKEYRRVGKSIPNGVIEGILTFIAGVGSVELRVRTAYEERSSVRTLVLQDVLHIPVELKVQNLHEKNSPIRTLVLKNVLHGLHEPIRRVRWRYETSLVQQMAPRNGSQADPTW</sequence>
<evidence type="ECO:0000313" key="3">
    <source>
        <dbReference type="Proteomes" id="UP000001294"/>
    </source>
</evidence>
<dbReference type="PANTHER" id="PTHR40628">
    <property type="entry name" value="CHROMO DOMAIN-CONTAINING PROTEIN"/>
    <property type="match status" value="1"/>
</dbReference>
<gene>
    <name evidence="2" type="ORF">PMAA_101410</name>
</gene>
<dbReference type="EMBL" id="DS995902">
    <property type="protein sequence ID" value="EEA23556.1"/>
    <property type="molecule type" value="Genomic_DNA"/>
</dbReference>
<dbReference type="VEuPathDB" id="FungiDB:PMAA_101410"/>